<name>A0A6C0F9V1_9ZZZZ</name>
<proteinExistence type="predicted"/>
<dbReference type="InterPro" id="IPR029044">
    <property type="entry name" value="Nucleotide-diphossugar_trans"/>
</dbReference>
<dbReference type="InterPro" id="IPR001173">
    <property type="entry name" value="Glyco_trans_2-like"/>
</dbReference>
<dbReference type="EMBL" id="MN739028">
    <property type="protein sequence ID" value="QHT35945.1"/>
    <property type="molecule type" value="Genomic_DNA"/>
</dbReference>
<feature type="domain" description="Glycosyltransferase 2-like" evidence="1">
    <location>
        <begin position="9"/>
        <end position="145"/>
    </location>
</feature>
<dbReference type="Gene3D" id="3.90.550.10">
    <property type="entry name" value="Spore Coat Polysaccharide Biosynthesis Protein SpsA, Chain A"/>
    <property type="match status" value="1"/>
</dbReference>
<dbReference type="CDD" id="cd00761">
    <property type="entry name" value="Glyco_tranf_GTA_type"/>
    <property type="match status" value="1"/>
</dbReference>
<evidence type="ECO:0000313" key="2">
    <source>
        <dbReference type="EMBL" id="QHT35945.1"/>
    </source>
</evidence>
<protein>
    <recommendedName>
        <fullName evidence="1">Glycosyltransferase 2-like domain-containing protein</fullName>
    </recommendedName>
</protein>
<sequence>MKCCICGAVRNVEKYLDKIFRNMEKIGSLFTEYTIILCYDQSRDNTLGKIKDYQNKNPRLNLIINPELISKYRTHRLAFARNKCLDMIRTNYSDYEMFIMMDCDEVCSGHLNLNILRKNLYKNNWDALSFNKVHYYDIWALSIKPFIFSYLHFQPDAYTKMLNYINTILRFTPKNKLITCASAFNGFSIYRTTKFLNCEYDGTIRLDLIPKYCLKKNIAICRSKIVYKPSVINRVFPKFEDCEHRSFHMQAINKNKSRIRISPEILFL</sequence>
<evidence type="ECO:0000259" key="1">
    <source>
        <dbReference type="Pfam" id="PF00535"/>
    </source>
</evidence>
<organism evidence="2">
    <name type="scientific">viral metagenome</name>
    <dbReference type="NCBI Taxonomy" id="1070528"/>
    <lineage>
        <taxon>unclassified sequences</taxon>
        <taxon>metagenomes</taxon>
        <taxon>organismal metagenomes</taxon>
    </lineage>
</organism>
<dbReference type="AlphaFoldDB" id="A0A6C0F9V1"/>
<dbReference type="Pfam" id="PF00535">
    <property type="entry name" value="Glycos_transf_2"/>
    <property type="match status" value="1"/>
</dbReference>
<reference evidence="2" key="1">
    <citation type="journal article" date="2020" name="Nature">
        <title>Giant virus diversity and host interactions through global metagenomics.</title>
        <authorList>
            <person name="Schulz F."/>
            <person name="Roux S."/>
            <person name="Paez-Espino D."/>
            <person name="Jungbluth S."/>
            <person name="Walsh D.A."/>
            <person name="Denef V.J."/>
            <person name="McMahon K.D."/>
            <person name="Konstantinidis K.T."/>
            <person name="Eloe-Fadrosh E.A."/>
            <person name="Kyrpides N.C."/>
            <person name="Woyke T."/>
        </authorList>
    </citation>
    <scope>NUCLEOTIDE SEQUENCE</scope>
    <source>
        <strain evidence="2">GVMAG-M-3300009182-46</strain>
    </source>
</reference>
<accession>A0A6C0F9V1</accession>
<dbReference type="SUPFAM" id="SSF53448">
    <property type="entry name" value="Nucleotide-diphospho-sugar transferases"/>
    <property type="match status" value="1"/>
</dbReference>